<dbReference type="InterPro" id="IPR029045">
    <property type="entry name" value="ClpP/crotonase-like_dom_sf"/>
</dbReference>
<dbReference type="InterPro" id="IPR014748">
    <property type="entry name" value="Enoyl-CoA_hydra_C"/>
</dbReference>
<dbReference type="InterPro" id="IPR052377">
    <property type="entry name" value="Mitochondrial_ECH-domain"/>
</dbReference>
<dbReference type="GO" id="GO:0004300">
    <property type="term" value="F:enoyl-CoA hydratase activity"/>
    <property type="evidence" value="ECO:0007669"/>
    <property type="project" value="UniProtKB-EC"/>
</dbReference>
<keyword evidence="8" id="KW-1185">Reference proteome</keyword>
<protein>
    <recommendedName>
        <fullName evidence="6">Enoyl-CoA hydratase domain-containing protein 3, mitochondrial</fullName>
    </recommendedName>
</protein>
<keyword evidence="7" id="KW-0456">Lyase</keyword>
<evidence type="ECO:0000256" key="6">
    <source>
        <dbReference type="ARBA" id="ARBA00040545"/>
    </source>
</evidence>
<dbReference type="NCBIfam" id="NF006008">
    <property type="entry name" value="PRK08139.1"/>
    <property type="match status" value="1"/>
</dbReference>
<dbReference type="Gene3D" id="3.90.226.10">
    <property type="entry name" value="2-enoyl-CoA Hydratase, Chain A, domain 1"/>
    <property type="match status" value="1"/>
</dbReference>
<dbReference type="PANTHER" id="PTHR43602">
    <property type="match status" value="1"/>
</dbReference>
<dbReference type="SUPFAM" id="SSF52096">
    <property type="entry name" value="ClpP/crotonase"/>
    <property type="match status" value="1"/>
</dbReference>
<accession>A0ABV5ZED0</accession>
<name>A0ABV5ZED0_9GAMM</name>
<keyword evidence="3" id="KW-0809">Transit peptide</keyword>
<evidence type="ECO:0000256" key="2">
    <source>
        <dbReference type="ARBA" id="ARBA00022832"/>
    </source>
</evidence>
<comment type="similarity">
    <text evidence="1">Belongs to the enoyl-CoA hydratase/isomerase family.</text>
</comment>
<dbReference type="InterPro" id="IPR001753">
    <property type="entry name" value="Enoyl-CoA_hydra/iso"/>
</dbReference>
<dbReference type="Proteomes" id="UP001589628">
    <property type="component" value="Unassembled WGS sequence"/>
</dbReference>
<evidence type="ECO:0000256" key="4">
    <source>
        <dbReference type="ARBA" id="ARBA00023098"/>
    </source>
</evidence>
<evidence type="ECO:0000313" key="7">
    <source>
        <dbReference type="EMBL" id="MFB9887591.1"/>
    </source>
</evidence>
<evidence type="ECO:0000313" key="8">
    <source>
        <dbReference type="Proteomes" id="UP001589628"/>
    </source>
</evidence>
<organism evidence="7 8">
    <name type="scientific">Balneatrix alpica</name>
    <dbReference type="NCBI Taxonomy" id="75684"/>
    <lineage>
        <taxon>Bacteria</taxon>
        <taxon>Pseudomonadati</taxon>
        <taxon>Pseudomonadota</taxon>
        <taxon>Gammaproteobacteria</taxon>
        <taxon>Oceanospirillales</taxon>
        <taxon>Balneatrichaceae</taxon>
        <taxon>Balneatrix</taxon>
    </lineage>
</organism>
<evidence type="ECO:0000256" key="5">
    <source>
        <dbReference type="ARBA" id="ARBA00037410"/>
    </source>
</evidence>
<dbReference type="RefSeq" id="WP_027312748.1">
    <property type="nucleotide sequence ID" value="NZ_JBHLZN010000005.1"/>
</dbReference>
<dbReference type="Gene3D" id="1.10.12.10">
    <property type="entry name" value="Lyase 2-enoyl-coa Hydratase, Chain A, domain 2"/>
    <property type="match status" value="1"/>
</dbReference>
<dbReference type="Pfam" id="PF00378">
    <property type="entry name" value="ECH_1"/>
    <property type="match status" value="1"/>
</dbReference>
<evidence type="ECO:0000256" key="1">
    <source>
        <dbReference type="ARBA" id="ARBA00005254"/>
    </source>
</evidence>
<keyword evidence="2" id="KW-0276">Fatty acid metabolism</keyword>
<evidence type="ECO:0000256" key="3">
    <source>
        <dbReference type="ARBA" id="ARBA00022946"/>
    </source>
</evidence>
<dbReference type="PANTHER" id="PTHR43602:SF1">
    <property type="entry name" value="ENOYL-COA HYDRATASE DOMAIN-CONTAINING PROTEIN 3, MITOCHONDRIAL"/>
    <property type="match status" value="1"/>
</dbReference>
<dbReference type="EMBL" id="JBHLZN010000005">
    <property type="protein sequence ID" value="MFB9887591.1"/>
    <property type="molecule type" value="Genomic_DNA"/>
</dbReference>
<comment type="caution">
    <text evidence="7">The sequence shown here is derived from an EMBL/GenBank/DDBJ whole genome shotgun (WGS) entry which is preliminary data.</text>
</comment>
<gene>
    <name evidence="7" type="ORF">ACFFLH_14310</name>
</gene>
<sequence length="258" mass="27942">MSALLQSQLQEGILHLQLQRPDAYNALSLELMDALLNTLQQQMDNPDLRVVVISGSGRGFCAGHDLRQLTAQDEPAYHQQTFNRCAELMQAIVNFPLPVIASVHGVATAAGCQLVASCDLAICADSARFATPGVNIGLFCSTPMVALSRSLQSKHAMELLLTGELIDAERAAMMGLVNWVVAEAELVSATQAKAALIAGKSRATLQLGKAAYRRQQALPLAQAYQLCSQTMVENLQLADAKEGIDAFLHKRPPQWQHR</sequence>
<keyword evidence="4" id="KW-0443">Lipid metabolism</keyword>
<proteinExistence type="inferred from homology"/>
<dbReference type="CDD" id="cd06558">
    <property type="entry name" value="crotonase-like"/>
    <property type="match status" value="1"/>
</dbReference>
<reference evidence="7 8" key="1">
    <citation type="submission" date="2024-09" db="EMBL/GenBank/DDBJ databases">
        <authorList>
            <person name="Sun Q."/>
            <person name="Mori K."/>
        </authorList>
    </citation>
    <scope>NUCLEOTIDE SEQUENCE [LARGE SCALE GENOMIC DNA]</scope>
    <source>
        <strain evidence="7 8">ATCC 51285</strain>
    </source>
</reference>
<comment type="function">
    <text evidence="5">May play a role in fatty acid biosynthesis and insulin sensitivity.</text>
</comment>